<feature type="compositionally biased region" description="Basic and acidic residues" evidence="1">
    <location>
        <begin position="79"/>
        <end position="121"/>
    </location>
</feature>
<keyword evidence="2" id="KW-1185">Reference proteome</keyword>
<dbReference type="GeneID" id="106463260"/>
<dbReference type="RefSeq" id="XP_022246403.1">
    <property type="nucleotide sequence ID" value="XM_022390695.1"/>
</dbReference>
<accession>A0ABM1SRZ7</accession>
<evidence type="ECO:0000313" key="2">
    <source>
        <dbReference type="Proteomes" id="UP000694941"/>
    </source>
</evidence>
<organism evidence="2 3">
    <name type="scientific">Limulus polyphemus</name>
    <name type="common">Atlantic horseshoe crab</name>
    <dbReference type="NCBI Taxonomy" id="6850"/>
    <lineage>
        <taxon>Eukaryota</taxon>
        <taxon>Metazoa</taxon>
        <taxon>Ecdysozoa</taxon>
        <taxon>Arthropoda</taxon>
        <taxon>Chelicerata</taxon>
        <taxon>Merostomata</taxon>
        <taxon>Xiphosura</taxon>
        <taxon>Limulidae</taxon>
        <taxon>Limulus</taxon>
    </lineage>
</organism>
<proteinExistence type="predicted"/>
<sequence length="133" mass="14815">MSFLSSEQAEVVMEDLKGQTPKKNETTEKTEIVKEDEGKIEESDKQLTEEKDEKELEESTKVVNEEPVKDDDDDAESESSEKPDKGSSKRKSEDGAGDTVEEKCSPEKKAKLNESEAKEESELSETPAVETNV</sequence>
<feature type="region of interest" description="Disordered" evidence="1">
    <location>
        <begin position="1"/>
        <end position="133"/>
    </location>
</feature>
<evidence type="ECO:0000313" key="3">
    <source>
        <dbReference type="RefSeq" id="XP_022246403.1"/>
    </source>
</evidence>
<name>A0ABM1SRZ7_LIMPO</name>
<protein>
    <submittedName>
        <fullName evidence="3">Nucleolar protein 12-like isoform X1</fullName>
    </submittedName>
</protein>
<reference evidence="3" key="1">
    <citation type="submission" date="2025-08" db="UniProtKB">
        <authorList>
            <consortium name="RefSeq"/>
        </authorList>
    </citation>
    <scope>IDENTIFICATION</scope>
    <source>
        <tissue evidence="3">Muscle</tissue>
    </source>
</reference>
<feature type="compositionally biased region" description="Basic and acidic residues" evidence="1">
    <location>
        <begin position="14"/>
        <end position="67"/>
    </location>
</feature>
<gene>
    <name evidence="3" type="primary">LOC106463260</name>
</gene>
<dbReference type="Proteomes" id="UP000694941">
    <property type="component" value="Unplaced"/>
</dbReference>
<evidence type="ECO:0000256" key="1">
    <source>
        <dbReference type="SAM" id="MobiDB-lite"/>
    </source>
</evidence>
<feature type="compositionally biased region" description="Acidic residues" evidence="1">
    <location>
        <begin position="68"/>
        <end position="78"/>
    </location>
</feature>